<evidence type="ECO:0000313" key="1">
    <source>
        <dbReference type="EMBL" id="GHF04663.1"/>
    </source>
</evidence>
<reference evidence="1" key="2">
    <citation type="submission" date="2020-09" db="EMBL/GenBank/DDBJ databases">
        <authorList>
            <person name="Sun Q."/>
            <person name="Zhou Y."/>
        </authorList>
    </citation>
    <scope>NUCLEOTIDE SEQUENCE</scope>
    <source>
        <strain evidence="1">CGMCC 1.16548</strain>
    </source>
</reference>
<accession>A0A8J3GMR2</accession>
<dbReference type="Gene3D" id="3.40.50.450">
    <property type="match status" value="1"/>
</dbReference>
<sequence>MVSNFEWLLTQHRYVPRVLHGACRMTDLVREERVPLVEDLTAVGGAVNDFVTARQWAEFPLHEIIPAWGEQANPHSLDEIVHINKSGLAASDAVIVNDYMDGSLSLGWLVHEALESCRRIPVLVLARDTTTMSKALRGRRDRYAQLTIRDYRAPEDAMLIAKDWLSDVETSIDEGAQSRQEIDAVWAPTAKLVEKAITAADGSAWRRLEPLIPYSHAELLERAELVTPFADISSTVLVTITSTLGINLSWNATGRAALDTLSQAELKAWKIWSRSKNSTFARLILESAIADLRSPVIKRKSVGLGQPGGWDVFAQKWADGALG</sequence>
<reference evidence="1" key="1">
    <citation type="journal article" date="2014" name="Int. J. Syst. Evol. Microbiol.">
        <title>Complete genome sequence of Corynebacterium casei LMG S-19264T (=DSM 44701T), isolated from a smear-ripened cheese.</title>
        <authorList>
            <consortium name="US DOE Joint Genome Institute (JGI-PGF)"/>
            <person name="Walter F."/>
            <person name="Albersmeier A."/>
            <person name="Kalinowski J."/>
            <person name="Ruckert C."/>
        </authorList>
    </citation>
    <scope>NUCLEOTIDE SEQUENCE</scope>
    <source>
        <strain evidence="1">CGMCC 1.16548</strain>
    </source>
</reference>
<dbReference type="AlphaFoldDB" id="A0A8J3GMR2"/>
<gene>
    <name evidence="1" type="ORF">GCM10011600_01400</name>
</gene>
<protein>
    <submittedName>
        <fullName evidence="1">Uncharacterized protein</fullName>
    </submittedName>
</protein>
<dbReference type="Proteomes" id="UP000617531">
    <property type="component" value="Unassembled WGS sequence"/>
</dbReference>
<organism evidence="1 2">
    <name type="scientific">Pseudolysinimonas yzui</name>
    <dbReference type="NCBI Taxonomy" id="2708254"/>
    <lineage>
        <taxon>Bacteria</taxon>
        <taxon>Bacillati</taxon>
        <taxon>Actinomycetota</taxon>
        <taxon>Actinomycetes</taxon>
        <taxon>Micrococcales</taxon>
        <taxon>Microbacteriaceae</taxon>
        <taxon>Pseudolysinimonas</taxon>
    </lineage>
</organism>
<proteinExistence type="predicted"/>
<comment type="caution">
    <text evidence="1">The sequence shown here is derived from an EMBL/GenBank/DDBJ whole genome shotgun (WGS) entry which is preliminary data.</text>
</comment>
<evidence type="ECO:0000313" key="2">
    <source>
        <dbReference type="Proteomes" id="UP000617531"/>
    </source>
</evidence>
<keyword evidence="2" id="KW-1185">Reference proteome</keyword>
<dbReference type="RefSeq" id="WP_191281473.1">
    <property type="nucleotide sequence ID" value="NZ_BNAI01000001.1"/>
</dbReference>
<dbReference type="EMBL" id="BNAI01000001">
    <property type="protein sequence ID" value="GHF04663.1"/>
    <property type="molecule type" value="Genomic_DNA"/>
</dbReference>
<name>A0A8J3GMR2_9MICO</name>